<organism evidence="1 2">
    <name type="scientific">Nocardioides panacihumi</name>
    <dbReference type="NCBI Taxonomy" id="400774"/>
    <lineage>
        <taxon>Bacteria</taxon>
        <taxon>Bacillati</taxon>
        <taxon>Actinomycetota</taxon>
        <taxon>Actinomycetes</taxon>
        <taxon>Propionibacteriales</taxon>
        <taxon>Nocardioidaceae</taxon>
        <taxon>Nocardioides</taxon>
    </lineage>
</organism>
<accession>A0ABN2R475</accession>
<keyword evidence="2" id="KW-1185">Reference proteome</keyword>
<gene>
    <name evidence="1" type="ORF">GCM10009798_24190</name>
</gene>
<dbReference type="Proteomes" id="UP001500571">
    <property type="component" value="Unassembled WGS sequence"/>
</dbReference>
<name>A0ABN2R475_9ACTN</name>
<comment type="caution">
    <text evidence="1">The sequence shown here is derived from an EMBL/GenBank/DDBJ whole genome shotgun (WGS) entry which is preliminary data.</text>
</comment>
<evidence type="ECO:0000313" key="2">
    <source>
        <dbReference type="Proteomes" id="UP001500571"/>
    </source>
</evidence>
<sequence>MSAPIRADASMFQGNVSISLTGDVALVLFDLLHRWEDEERVNAPQHVAEQIALWNLSALLERELSEPFQQLDPEQRQARCRHLLRQVATRRRARRWGARQSRLLRLSR</sequence>
<dbReference type="EMBL" id="BAAAPB010000002">
    <property type="protein sequence ID" value="GAA1963358.1"/>
    <property type="molecule type" value="Genomic_DNA"/>
</dbReference>
<evidence type="ECO:0000313" key="1">
    <source>
        <dbReference type="EMBL" id="GAA1963358.1"/>
    </source>
</evidence>
<proteinExistence type="predicted"/>
<reference evidence="1 2" key="1">
    <citation type="journal article" date="2019" name="Int. J. Syst. Evol. Microbiol.">
        <title>The Global Catalogue of Microorganisms (GCM) 10K type strain sequencing project: providing services to taxonomists for standard genome sequencing and annotation.</title>
        <authorList>
            <consortium name="The Broad Institute Genomics Platform"/>
            <consortium name="The Broad Institute Genome Sequencing Center for Infectious Disease"/>
            <person name="Wu L."/>
            <person name="Ma J."/>
        </authorList>
    </citation>
    <scope>NUCLEOTIDE SEQUENCE [LARGE SCALE GENOMIC DNA]</scope>
    <source>
        <strain evidence="1 2">JCM 15309</strain>
    </source>
</reference>
<protein>
    <submittedName>
        <fullName evidence="1">Uncharacterized protein</fullName>
    </submittedName>
</protein>